<evidence type="ECO:0000313" key="8">
    <source>
        <dbReference type="EMBL" id="STX44509.1"/>
    </source>
</evidence>
<gene>
    <name evidence="8" type="primary">dpnA</name>
    <name evidence="8" type="ORF">NCTC13292_02794</name>
</gene>
<name>A0A378JAK2_9GAMM</name>
<dbReference type="GO" id="GO:0009007">
    <property type="term" value="F:site-specific DNA-methyltransferase (adenine-specific) activity"/>
    <property type="evidence" value="ECO:0007669"/>
    <property type="project" value="UniProtKB-EC"/>
</dbReference>
<organism evidence="8 9">
    <name type="scientific">Legionella donaldsonii</name>
    <dbReference type="NCBI Taxonomy" id="45060"/>
    <lineage>
        <taxon>Bacteria</taxon>
        <taxon>Pseudomonadati</taxon>
        <taxon>Pseudomonadota</taxon>
        <taxon>Gammaproteobacteria</taxon>
        <taxon>Legionellales</taxon>
        <taxon>Legionellaceae</taxon>
        <taxon>Legionella</taxon>
    </lineage>
</organism>
<feature type="domain" description="DNA methylase N-4/N-6" evidence="7">
    <location>
        <begin position="114"/>
        <end position="409"/>
    </location>
</feature>
<accession>A0A378JAK2</accession>
<evidence type="ECO:0000256" key="4">
    <source>
        <dbReference type="ARBA" id="ARBA00022679"/>
    </source>
</evidence>
<dbReference type="SMR" id="A0A378JAK2"/>
<reference evidence="8 9" key="1">
    <citation type="submission" date="2018-06" db="EMBL/GenBank/DDBJ databases">
        <authorList>
            <consortium name="Pathogen Informatics"/>
            <person name="Doyle S."/>
        </authorList>
    </citation>
    <scope>NUCLEOTIDE SEQUENCE [LARGE SCALE GENOMIC DNA]</scope>
    <source>
        <strain evidence="8 9">NCTC13292</strain>
    </source>
</reference>
<dbReference type="REBASE" id="382136">
    <property type="entry name" value="M.Ldo13292ORF2794P"/>
</dbReference>
<dbReference type="RefSeq" id="WP_115222330.1">
    <property type="nucleotide sequence ID" value="NZ_UGOA01000001.1"/>
</dbReference>
<sequence>MPKIVDPLSDDELRNIVDFLKKGETLPEDYRFRLFNSCHKSELIWPGKNNNICKAELPFQAIEHIDTPKLNQLNIASRSRNMWANKLIWGENKLVLSSLQSGYLRREIEAIGGVKLVYIDPPFDVGADFSMPIEIGDQESFIKKPSIIEEIAYRDTWGKGVDSYLTMIYERLTLIQNLLASDGSIYVHCDYRLSGVMRLVLDEIFGEGNFVNQITWKSAVGDTSAKNLKFIKSHDDLFYYRKNKDSYIWNDIFQDYSESSIKLYKYEDKQGRYRYVPIDNPGGGGYTYDLGFGEKQPKGGYRMPIETARKWIEEGILLVEKGKVPSKKKYINEDGVRCQDIWTDISGSFRKEYPTQKPEGLLERIMLASSNQGDLVADFFCGSGTTLAVAEKLSRTWIGCDLSRFAIHTSRKRLINLQVELDSKKKKYNAFEILNLGHYDRQYYMGIDPSLPKEKRDSQARLKESEYFNLIHRAYKSEQLHNMAPFHGFKSETNHAVYIGSLDSPVTMSEIEDIISTAPKYGFNKVDVLGFEFEMGLTPDMQDKAKEKNVNLVLRYIPRDVFDKRAIEKGQVVFYDVSYVEAKINKIEDTVSVQLMDFGVFYRQEDIDFIAHTLKAGSSKVIVDQGQVIKLTKIRGGGTEQEILTKNWTDWIDYWSVDFDYESLQDQFSGNNIFENQWQNFRTKSHRKITIESERFKYAGPGNYKVAVKIIDIFGHDTTKVFDIHIDTEGK</sequence>
<keyword evidence="4 8" id="KW-0808">Transferase</keyword>
<protein>
    <recommendedName>
        <fullName evidence="2">site-specific DNA-methyltransferase (adenine-specific)</fullName>
        <ecNumber evidence="2">2.1.1.72</ecNumber>
    </recommendedName>
</protein>
<dbReference type="EC" id="2.1.1.72" evidence="2"/>
<dbReference type="InterPro" id="IPR002941">
    <property type="entry name" value="DNA_methylase_N4/N6"/>
</dbReference>
<dbReference type="PANTHER" id="PTHR13370">
    <property type="entry name" value="RNA METHYLASE-RELATED"/>
    <property type="match status" value="1"/>
</dbReference>
<comment type="similarity">
    <text evidence="1">Belongs to the N(4)/N(6)-methyltransferase family.</text>
</comment>
<dbReference type="SUPFAM" id="SSF53335">
    <property type="entry name" value="S-adenosyl-L-methionine-dependent methyltransferases"/>
    <property type="match status" value="2"/>
</dbReference>
<comment type="catalytic activity">
    <reaction evidence="6">
        <text>a 2'-deoxyadenosine in DNA + S-adenosyl-L-methionine = an N(6)-methyl-2'-deoxyadenosine in DNA + S-adenosyl-L-homocysteine + H(+)</text>
        <dbReference type="Rhea" id="RHEA:15197"/>
        <dbReference type="Rhea" id="RHEA-COMP:12418"/>
        <dbReference type="Rhea" id="RHEA-COMP:12419"/>
        <dbReference type="ChEBI" id="CHEBI:15378"/>
        <dbReference type="ChEBI" id="CHEBI:57856"/>
        <dbReference type="ChEBI" id="CHEBI:59789"/>
        <dbReference type="ChEBI" id="CHEBI:90615"/>
        <dbReference type="ChEBI" id="CHEBI:90616"/>
        <dbReference type="EC" id="2.1.1.72"/>
    </reaction>
</comment>
<evidence type="ECO:0000256" key="2">
    <source>
        <dbReference type="ARBA" id="ARBA00011900"/>
    </source>
</evidence>
<evidence type="ECO:0000256" key="1">
    <source>
        <dbReference type="ARBA" id="ARBA00006594"/>
    </source>
</evidence>
<evidence type="ECO:0000313" key="9">
    <source>
        <dbReference type="Proteomes" id="UP000254677"/>
    </source>
</evidence>
<dbReference type="PANTHER" id="PTHR13370:SF24">
    <property type="entry name" value="TYPE III RESTRICTION-MODIFICATION ENZYME STYLTI MOD SUBUNIT"/>
    <property type="match status" value="1"/>
</dbReference>
<dbReference type="Pfam" id="PF01555">
    <property type="entry name" value="N6_N4_Mtase"/>
    <property type="match status" value="1"/>
</dbReference>
<keyword evidence="3 8" id="KW-0489">Methyltransferase</keyword>
<dbReference type="AlphaFoldDB" id="A0A378JAK2"/>
<dbReference type="GO" id="GO:0008170">
    <property type="term" value="F:N-methyltransferase activity"/>
    <property type="evidence" value="ECO:0007669"/>
    <property type="project" value="InterPro"/>
</dbReference>
<evidence type="ECO:0000259" key="7">
    <source>
        <dbReference type="Pfam" id="PF01555"/>
    </source>
</evidence>
<dbReference type="EMBL" id="UGOA01000001">
    <property type="protein sequence ID" value="STX44509.1"/>
    <property type="molecule type" value="Genomic_DNA"/>
</dbReference>
<dbReference type="Proteomes" id="UP000254677">
    <property type="component" value="Unassembled WGS sequence"/>
</dbReference>
<keyword evidence="9" id="KW-1185">Reference proteome</keyword>
<dbReference type="OrthoDB" id="9816043at2"/>
<dbReference type="GO" id="GO:0032259">
    <property type="term" value="P:methylation"/>
    <property type="evidence" value="ECO:0007669"/>
    <property type="project" value="UniProtKB-KW"/>
</dbReference>
<evidence type="ECO:0000256" key="5">
    <source>
        <dbReference type="ARBA" id="ARBA00022691"/>
    </source>
</evidence>
<dbReference type="PRINTS" id="PR00506">
    <property type="entry name" value="D21N6MTFRASE"/>
</dbReference>
<proteinExistence type="inferred from homology"/>
<dbReference type="GO" id="GO:0003677">
    <property type="term" value="F:DNA binding"/>
    <property type="evidence" value="ECO:0007669"/>
    <property type="project" value="InterPro"/>
</dbReference>
<evidence type="ECO:0000256" key="3">
    <source>
        <dbReference type="ARBA" id="ARBA00022603"/>
    </source>
</evidence>
<dbReference type="GO" id="GO:0005737">
    <property type="term" value="C:cytoplasm"/>
    <property type="evidence" value="ECO:0007669"/>
    <property type="project" value="TreeGrafter"/>
</dbReference>
<dbReference type="Gene3D" id="3.40.50.150">
    <property type="entry name" value="Vaccinia Virus protein VP39"/>
    <property type="match status" value="1"/>
</dbReference>
<dbReference type="InterPro" id="IPR002295">
    <property type="entry name" value="N4/N6-MTase_EcoPI_Mod-like"/>
</dbReference>
<keyword evidence="5" id="KW-0949">S-adenosyl-L-methionine</keyword>
<evidence type="ECO:0000256" key="6">
    <source>
        <dbReference type="ARBA" id="ARBA00047942"/>
    </source>
</evidence>
<dbReference type="InterPro" id="IPR029063">
    <property type="entry name" value="SAM-dependent_MTases_sf"/>
</dbReference>